<keyword evidence="4" id="KW-1185">Reference proteome</keyword>
<dbReference type="InParanoid" id="A0A2K1JYH3"/>
<reference evidence="2 4" key="2">
    <citation type="journal article" date="2018" name="Plant J.">
        <title>The Physcomitrella patens chromosome-scale assembly reveals moss genome structure and evolution.</title>
        <authorList>
            <person name="Lang D."/>
            <person name="Ullrich K.K."/>
            <person name="Murat F."/>
            <person name="Fuchs J."/>
            <person name="Jenkins J."/>
            <person name="Haas F.B."/>
            <person name="Piednoel M."/>
            <person name="Gundlach H."/>
            <person name="Van Bel M."/>
            <person name="Meyberg R."/>
            <person name="Vives C."/>
            <person name="Morata J."/>
            <person name="Symeonidi A."/>
            <person name="Hiss M."/>
            <person name="Muchero W."/>
            <person name="Kamisugi Y."/>
            <person name="Saleh O."/>
            <person name="Blanc G."/>
            <person name="Decker E.L."/>
            <person name="van Gessel N."/>
            <person name="Grimwood J."/>
            <person name="Hayes R.D."/>
            <person name="Graham S.W."/>
            <person name="Gunter L.E."/>
            <person name="McDaniel S.F."/>
            <person name="Hoernstein S.N.W."/>
            <person name="Larsson A."/>
            <person name="Li F.W."/>
            <person name="Perroud P.F."/>
            <person name="Phillips J."/>
            <person name="Ranjan P."/>
            <person name="Rokshar D.S."/>
            <person name="Rothfels C.J."/>
            <person name="Schneider L."/>
            <person name="Shu S."/>
            <person name="Stevenson D.W."/>
            <person name="Thummler F."/>
            <person name="Tillich M."/>
            <person name="Villarreal Aguilar J.C."/>
            <person name="Widiez T."/>
            <person name="Wong G.K."/>
            <person name="Wymore A."/>
            <person name="Zhang Y."/>
            <person name="Zimmer A.D."/>
            <person name="Quatrano R.S."/>
            <person name="Mayer K.F.X."/>
            <person name="Goodstein D."/>
            <person name="Casacuberta J.M."/>
            <person name="Vandepoele K."/>
            <person name="Reski R."/>
            <person name="Cuming A.C."/>
            <person name="Tuskan G.A."/>
            <person name="Maumus F."/>
            <person name="Salse J."/>
            <person name="Schmutz J."/>
            <person name="Rensing S.A."/>
        </authorList>
    </citation>
    <scope>NUCLEOTIDE SEQUENCE [LARGE SCALE GENOMIC DNA]</scope>
    <source>
        <strain evidence="3 4">cv. Gransden 2004</strain>
    </source>
</reference>
<proteinExistence type="predicted"/>
<dbReference type="Gramene" id="Pp3c10_10510V3.1">
    <property type="protein sequence ID" value="Pp3c10_10510V3.1"/>
    <property type="gene ID" value="Pp3c10_10510"/>
</dbReference>
<dbReference type="Proteomes" id="UP000006727">
    <property type="component" value="Chromosome 10"/>
</dbReference>
<dbReference type="EMBL" id="ABEU02000010">
    <property type="protein sequence ID" value="PNR46578.1"/>
    <property type="molecule type" value="Genomic_DNA"/>
</dbReference>
<dbReference type="AlphaFoldDB" id="A0A2K1JYH3"/>
<reference evidence="2 4" key="1">
    <citation type="journal article" date="2008" name="Science">
        <title>The Physcomitrella genome reveals evolutionary insights into the conquest of land by plants.</title>
        <authorList>
            <person name="Rensing S."/>
            <person name="Lang D."/>
            <person name="Zimmer A."/>
            <person name="Terry A."/>
            <person name="Salamov A."/>
            <person name="Shapiro H."/>
            <person name="Nishiyama T."/>
            <person name="Perroud P.-F."/>
            <person name="Lindquist E."/>
            <person name="Kamisugi Y."/>
            <person name="Tanahashi T."/>
            <person name="Sakakibara K."/>
            <person name="Fujita T."/>
            <person name="Oishi K."/>
            <person name="Shin-I T."/>
            <person name="Kuroki Y."/>
            <person name="Toyoda A."/>
            <person name="Suzuki Y."/>
            <person name="Hashimoto A."/>
            <person name="Yamaguchi K."/>
            <person name="Sugano A."/>
            <person name="Kohara Y."/>
            <person name="Fujiyama A."/>
            <person name="Anterola A."/>
            <person name="Aoki S."/>
            <person name="Ashton N."/>
            <person name="Barbazuk W.B."/>
            <person name="Barker E."/>
            <person name="Bennetzen J."/>
            <person name="Bezanilla M."/>
            <person name="Blankenship R."/>
            <person name="Cho S.H."/>
            <person name="Dutcher S."/>
            <person name="Estelle M."/>
            <person name="Fawcett J.A."/>
            <person name="Gundlach H."/>
            <person name="Hanada K."/>
            <person name="Heyl A."/>
            <person name="Hicks K.A."/>
            <person name="Hugh J."/>
            <person name="Lohr M."/>
            <person name="Mayer K."/>
            <person name="Melkozernov A."/>
            <person name="Murata T."/>
            <person name="Nelson D."/>
            <person name="Pils B."/>
            <person name="Prigge M."/>
            <person name="Reiss B."/>
            <person name="Renner T."/>
            <person name="Rombauts S."/>
            <person name="Rushton P."/>
            <person name="Sanderfoot A."/>
            <person name="Schween G."/>
            <person name="Shiu S.-H."/>
            <person name="Stueber K."/>
            <person name="Theodoulou F.L."/>
            <person name="Tu H."/>
            <person name="Van de Peer Y."/>
            <person name="Verrier P.J."/>
            <person name="Waters E."/>
            <person name="Wood A."/>
            <person name="Yang L."/>
            <person name="Cove D."/>
            <person name="Cuming A."/>
            <person name="Hasebe M."/>
            <person name="Lucas S."/>
            <person name="Mishler D.B."/>
            <person name="Reski R."/>
            <person name="Grigoriev I."/>
            <person name="Quatrano R.S."/>
            <person name="Boore J.L."/>
        </authorList>
    </citation>
    <scope>NUCLEOTIDE SEQUENCE [LARGE SCALE GENOMIC DNA]</scope>
    <source>
        <strain evidence="3 4">cv. Gransden 2004</strain>
    </source>
</reference>
<organism evidence="2">
    <name type="scientific">Physcomitrium patens</name>
    <name type="common">Spreading-leaved earth moss</name>
    <name type="synonym">Physcomitrella patens</name>
    <dbReference type="NCBI Taxonomy" id="3218"/>
    <lineage>
        <taxon>Eukaryota</taxon>
        <taxon>Viridiplantae</taxon>
        <taxon>Streptophyta</taxon>
        <taxon>Embryophyta</taxon>
        <taxon>Bryophyta</taxon>
        <taxon>Bryophytina</taxon>
        <taxon>Bryopsida</taxon>
        <taxon>Funariidae</taxon>
        <taxon>Funariales</taxon>
        <taxon>Funariaceae</taxon>
        <taxon>Physcomitrium</taxon>
    </lineage>
</organism>
<keyword evidence="1" id="KW-0472">Membrane</keyword>
<keyword evidence="1" id="KW-1133">Transmembrane helix</keyword>
<evidence type="ECO:0000256" key="1">
    <source>
        <dbReference type="SAM" id="Phobius"/>
    </source>
</evidence>
<keyword evidence="1" id="KW-0812">Transmembrane</keyword>
<accession>A0A2K1JYH3</accession>
<gene>
    <name evidence="2" type="ORF">PHYPA_013697</name>
</gene>
<name>A0A2K1JYH3_PHYPA</name>
<protein>
    <submittedName>
        <fullName evidence="2 3">Uncharacterized protein</fullName>
    </submittedName>
</protein>
<evidence type="ECO:0000313" key="2">
    <source>
        <dbReference type="EMBL" id="PNR46578.1"/>
    </source>
</evidence>
<evidence type="ECO:0000313" key="3">
    <source>
        <dbReference type="EnsemblPlants" id="Pp3c10_10510V3.1"/>
    </source>
</evidence>
<feature type="transmembrane region" description="Helical" evidence="1">
    <location>
        <begin position="6"/>
        <end position="29"/>
    </location>
</feature>
<evidence type="ECO:0000313" key="4">
    <source>
        <dbReference type="Proteomes" id="UP000006727"/>
    </source>
</evidence>
<reference evidence="3" key="3">
    <citation type="submission" date="2020-12" db="UniProtKB">
        <authorList>
            <consortium name="EnsemblPlants"/>
        </authorList>
    </citation>
    <scope>IDENTIFICATION</scope>
</reference>
<sequence length="76" mass="9039">MNVVWLVWSSRSLCYFFLLLVAVRLVYIFRNKWKKLNRNQVLQILRSYNILQLFCCSVVFLPHEGDVERPLAAFGC</sequence>
<dbReference type="EnsemblPlants" id="Pp3c10_10510V3.1">
    <property type="protein sequence ID" value="Pp3c10_10510V3.1"/>
    <property type="gene ID" value="Pp3c10_10510"/>
</dbReference>